<reference evidence="1" key="1">
    <citation type="submission" date="2015-09" db="EMBL/GenBank/DDBJ databases">
        <title>Draft Genome Sequences of Two Novel Amoeba-resistant Intranuclear Bacteria, Candidatus Berkiella cookevillensis and Candidatus Berkiella aquae.</title>
        <authorList>
            <person name="Mehari Y.T."/>
            <person name="Arivett B.A."/>
            <person name="Farone A.L."/>
            <person name="Gunderson J.H."/>
            <person name="Farone M.B."/>
        </authorList>
    </citation>
    <scope>NUCLEOTIDE SEQUENCE [LARGE SCALE GENOMIC DNA]</scope>
    <source>
        <strain evidence="1">HT99</strain>
    </source>
</reference>
<dbReference type="Pfam" id="PF10972">
    <property type="entry name" value="CsiV"/>
    <property type="match status" value="1"/>
</dbReference>
<evidence type="ECO:0000313" key="2">
    <source>
        <dbReference type="EMBL" id="MCS5711807.1"/>
    </source>
</evidence>
<evidence type="ECO:0000313" key="3">
    <source>
        <dbReference type="Proteomes" id="UP000051497"/>
    </source>
</evidence>
<dbReference type="RefSeq" id="WP_075065007.1">
    <property type="nucleotide sequence ID" value="NZ_LKAJ02000001.1"/>
</dbReference>
<comment type="caution">
    <text evidence="1">The sequence shown here is derived from an EMBL/GenBank/DDBJ whole genome shotgun (WGS) entry which is preliminary data.</text>
</comment>
<name>A0A0Q9Z1A8_9GAMM</name>
<organism evidence="1">
    <name type="scientific">Candidatus Berkiella aquae</name>
    <dbReference type="NCBI Taxonomy" id="295108"/>
    <lineage>
        <taxon>Bacteria</taxon>
        <taxon>Pseudomonadati</taxon>
        <taxon>Pseudomonadota</taxon>
        <taxon>Gammaproteobacteria</taxon>
        <taxon>Candidatus Berkiellales</taxon>
        <taxon>Candidatus Berkiellaceae</taxon>
        <taxon>Candidatus Berkiella</taxon>
    </lineage>
</organism>
<dbReference type="Proteomes" id="UP000051497">
    <property type="component" value="Unassembled WGS sequence"/>
</dbReference>
<accession>A0A0Q9Z1A8</accession>
<sequence>MSKDVVKLVKTLRLPLFGALLLTTLSSLANEKWYHVEVIVIEAKDKSALAEEWPLNPGKPSMANAIELGTDSATDFSLLKENELTLGRAKKRLQQHYRLVMHKGWRQMLSDKENATSIHLLGGQQFSDSLAENKGYEVDGMIKLSGGKFINVDADLLFHKPIKLVSPTNPELPPSENTEGTARFAEVSLKNWKNEFGARLQAFRLKESSRLKADEMHYIDHPLYGIIIVVSPEKSAV</sequence>
<dbReference type="OrthoDB" id="5566524at2"/>
<evidence type="ECO:0000313" key="1">
    <source>
        <dbReference type="EMBL" id="KRG22833.1"/>
    </source>
</evidence>
<dbReference type="AlphaFoldDB" id="A0A0Q9Z1A8"/>
<dbReference type="InterPro" id="IPR021241">
    <property type="entry name" value="CsiV"/>
</dbReference>
<reference evidence="2" key="3">
    <citation type="submission" date="2021-06" db="EMBL/GenBank/DDBJ databases">
        <title>Genomic Description and Analysis of Intracellular Bacteria, Candidatus Berkiella cookevillensis and Candidatus Berkiella aquae.</title>
        <authorList>
            <person name="Kidane D.T."/>
            <person name="Mehari Y.T."/>
            <person name="Rice F.C."/>
            <person name="Arivett B.A."/>
            <person name="Farone A.L."/>
            <person name="Berk S.G."/>
            <person name="Farone M.B."/>
        </authorList>
    </citation>
    <scope>NUCLEOTIDE SEQUENCE</scope>
    <source>
        <strain evidence="2">HT99</strain>
    </source>
</reference>
<dbReference type="EMBL" id="LKAJ01000001">
    <property type="protein sequence ID" value="KRG22833.1"/>
    <property type="molecule type" value="Genomic_DNA"/>
</dbReference>
<gene>
    <name evidence="1" type="ORF">HT99x_00374</name>
    <name evidence="2" type="ORF">HT99x_010225</name>
</gene>
<dbReference type="STRING" id="295108.HT99x_00374"/>
<proteinExistence type="predicted"/>
<reference evidence="2" key="2">
    <citation type="journal article" date="2016" name="Genome Announc.">
        <title>Draft Genome Sequences of Two Novel Amoeba-Resistant Intranuclear Bacteria, 'Candidatus Berkiella cookevillensis' and 'Candidatus Berkiella aquae'.</title>
        <authorList>
            <person name="Mehari Y.T."/>
            <person name="Arivett B.A."/>
            <person name="Farone A.L."/>
            <person name="Gunderson J.H."/>
            <person name="Farone M.B."/>
        </authorList>
    </citation>
    <scope>NUCLEOTIDE SEQUENCE</scope>
    <source>
        <strain evidence="2">HT99</strain>
    </source>
</reference>
<keyword evidence="3" id="KW-1185">Reference proteome</keyword>
<dbReference type="EMBL" id="LKAJ02000001">
    <property type="protein sequence ID" value="MCS5711807.1"/>
    <property type="molecule type" value="Genomic_DNA"/>
</dbReference>
<protein>
    <submittedName>
        <fullName evidence="2">Peptidoglycan binding protein CsiV</fullName>
    </submittedName>
</protein>